<keyword evidence="3" id="KW-1185">Reference proteome</keyword>
<dbReference type="EMBL" id="JANEYF010002739">
    <property type="protein sequence ID" value="KAJ8942758.1"/>
    <property type="molecule type" value="Genomic_DNA"/>
</dbReference>
<evidence type="ECO:0000313" key="2">
    <source>
        <dbReference type="EMBL" id="KAJ8942758.1"/>
    </source>
</evidence>
<reference evidence="2" key="1">
    <citation type="journal article" date="2023" name="Insect Mol. Biol.">
        <title>Genome sequencing provides insights into the evolution of gene families encoding plant cell wall-degrading enzymes in longhorned beetles.</title>
        <authorList>
            <person name="Shin N.R."/>
            <person name="Okamura Y."/>
            <person name="Kirsch R."/>
            <person name="Pauchet Y."/>
        </authorList>
    </citation>
    <scope>NUCLEOTIDE SEQUENCE</scope>
    <source>
        <strain evidence="2">RBIC_L_NR</strain>
    </source>
</reference>
<dbReference type="Pfam" id="PF13837">
    <property type="entry name" value="Myb_DNA-bind_4"/>
    <property type="match status" value="1"/>
</dbReference>
<dbReference type="Gene3D" id="1.10.10.60">
    <property type="entry name" value="Homeodomain-like"/>
    <property type="match status" value="1"/>
</dbReference>
<proteinExistence type="predicted"/>
<dbReference type="Proteomes" id="UP001162156">
    <property type="component" value="Unassembled WGS sequence"/>
</dbReference>
<gene>
    <name evidence="2" type="ORF">NQ314_009969</name>
</gene>
<comment type="caution">
    <text evidence="2">The sequence shown here is derived from an EMBL/GenBank/DDBJ whole genome shotgun (WGS) entry which is preliminary data.</text>
</comment>
<dbReference type="PROSITE" id="PS50090">
    <property type="entry name" value="MYB_LIKE"/>
    <property type="match status" value="1"/>
</dbReference>
<organism evidence="2 3">
    <name type="scientific">Rhamnusium bicolor</name>
    <dbReference type="NCBI Taxonomy" id="1586634"/>
    <lineage>
        <taxon>Eukaryota</taxon>
        <taxon>Metazoa</taxon>
        <taxon>Ecdysozoa</taxon>
        <taxon>Arthropoda</taxon>
        <taxon>Hexapoda</taxon>
        <taxon>Insecta</taxon>
        <taxon>Pterygota</taxon>
        <taxon>Neoptera</taxon>
        <taxon>Endopterygota</taxon>
        <taxon>Coleoptera</taxon>
        <taxon>Polyphaga</taxon>
        <taxon>Cucujiformia</taxon>
        <taxon>Chrysomeloidea</taxon>
        <taxon>Cerambycidae</taxon>
        <taxon>Lepturinae</taxon>
        <taxon>Rhagiini</taxon>
        <taxon>Rhamnusium</taxon>
    </lineage>
</organism>
<dbReference type="AlphaFoldDB" id="A0AAV8XVI5"/>
<sequence>MSVQRAHRQISIRSHNLVVDSDGSFVMNEEGKYLVSRISDGRLDVVEPKIIGEVFGISFSPVKENYLPSPNTAIVISSNDNVNHADLENDTELYRESDTDRSCWNRNNILQIINLYKEHGNLFKTTTIRNEKVWGVIAKEMGVYTSERCKNKFKYLKSKYVKKKDNMSIKVTGQKGINLEYFEELDEIFGNNHNISPLSIASSTEDVDQENISDGNEEIITDDRENMSKKRKENQDKENIEPKLKLTVVGQLKKIGKEIKEREKNRERQHRELLAQKEWSIFTLNNYLSYIMERDNNN</sequence>
<feature type="domain" description="Myb-like" evidence="1">
    <location>
        <begin position="96"/>
        <end position="157"/>
    </location>
</feature>
<dbReference type="InterPro" id="IPR001005">
    <property type="entry name" value="SANT/Myb"/>
</dbReference>
<evidence type="ECO:0000313" key="3">
    <source>
        <dbReference type="Proteomes" id="UP001162156"/>
    </source>
</evidence>
<evidence type="ECO:0000259" key="1">
    <source>
        <dbReference type="PROSITE" id="PS50090"/>
    </source>
</evidence>
<accession>A0AAV8XVI5</accession>
<name>A0AAV8XVI5_9CUCU</name>
<dbReference type="InterPro" id="IPR044822">
    <property type="entry name" value="Myb_DNA-bind_4"/>
</dbReference>
<protein>
    <recommendedName>
        <fullName evidence="1">Myb-like domain-containing protein</fullName>
    </recommendedName>
</protein>